<keyword evidence="5" id="KW-0472">Membrane</keyword>
<gene>
    <name evidence="7" type="primary">NCAS0G03750</name>
    <name evidence="8" type="synonym">NCAS0G03860</name>
    <name evidence="7" type="ordered locus">NCAS_0G03750</name>
    <name evidence="8" type="ordered locus">NCAS_0G03860</name>
</gene>
<sequence>MGQLEETAAQQQQLQLQQQQQDHIETILRENENIPIKIASVNITGAQDINPQTLQSHLDATIFKAKTLRELSGRTETLNRKLVQNGLVKDIRQGFDSLGIVDNEVTGSALNLVSHLQIVPINKFLAKTGTNVGNGEGDGYLEFQLRNPLGNGELFRFNVMKGTKIQSSYLFQASSLLTPFWNMNLDLFKNVTEPARNLPLELGVVGGKFAIRSGFIQSDSRWNYEFFTQSMLRSCTNTSLSASDSVLFQTGDDFKRTLGSTIIWDSRDSQIAPNRGQSLKWFNELSVGRYWKNQLELSHLKSWFDNDFVTMSCNFKTGYIHSLSSQSVHISDKFQSGGPNDIRSFQSMGLGPKDHMNSIGGDAFVSYGVSVFSRLPIEKWSASNFRLHGFINGGNLIDHNGQALTDCLAALSRQHSTSAGVGIILRHPMARFELNFSVPLTMHSGDDVRKGLQFGVGLSFL</sequence>
<accession>G0VHF6</accession>
<evidence type="ECO:0000256" key="5">
    <source>
        <dbReference type="ARBA" id="ARBA00023136"/>
    </source>
</evidence>
<reference evidence="7 9" key="1">
    <citation type="journal article" date="2011" name="Proc. Natl. Acad. Sci. U.S.A.">
        <title>Evolutionary erosion of yeast sex chromosomes by mating-type switching accidents.</title>
        <authorList>
            <person name="Gordon J.L."/>
            <person name="Armisen D."/>
            <person name="Proux-Wera E."/>
            <person name="Oheigeartaigh S.S."/>
            <person name="Byrne K.P."/>
            <person name="Wolfe K.H."/>
        </authorList>
    </citation>
    <scope>NUCLEOTIDE SEQUENCE [LARGE SCALE GENOMIC DNA]</scope>
    <source>
        <strain evidence="9">ATCC 76901 / BCRC 22586 / CBS 4309 / NBRC 1992 / NRRL Y-12630</strain>
        <strain evidence="7">Type strain:CBS 4309</strain>
    </source>
</reference>
<feature type="domain" description="Bacterial surface antigen (D15)" evidence="6">
    <location>
        <begin position="147"/>
        <end position="460"/>
    </location>
</feature>
<dbReference type="STRING" id="1064592.G0VHF6"/>
<organism evidence="7 9">
    <name type="scientific">Naumovozyma castellii</name>
    <name type="common">Yeast</name>
    <name type="synonym">Saccharomyces castellii</name>
    <dbReference type="NCBI Taxonomy" id="27288"/>
    <lineage>
        <taxon>Eukaryota</taxon>
        <taxon>Fungi</taxon>
        <taxon>Dikarya</taxon>
        <taxon>Ascomycota</taxon>
        <taxon>Saccharomycotina</taxon>
        <taxon>Saccharomycetes</taxon>
        <taxon>Saccharomycetales</taxon>
        <taxon>Saccharomycetaceae</taxon>
        <taxon>Naumovozyma</taxon>
    </lineage>
</organism>
<evidence type="ECO:0000313" key="8">
    <source>
        <dbReference type="EMBL" id="CCC71273.1"/>
    </source>
</evidence>
<keyword evidence="9" id="KW-1185">Reference proteome</keyword>
<dbReference type="OrthoDB" id="1724197at2759"/>
<dbReference type="PANTHER" id="PTHR12815:SF18">
    <property type="entry name" value="SORTING AND ASSEMBLY MACHINERY COMPONENT 50 HOMOLOG"/>
    <property type="match status" value="1"/>
</dbReference>
<dbReference type="GeneID" id="96904927"/>
<dbReference type="GO" id="GO:0005741">
    <property type="term" value="C:mitochondrial outer membrane"/>
    <property type="evidence" value="ECO:0007669"/>
    <property type="project" value="UniProtKB-SubCell"/>
</dbReference>
<evidence type="ECO:0000256" key="3">
    <source>
        <dbReference type="ARBA" id="ARBA00022452"/>
    </source>
</evidence>
<dbReference type="InterPro" id="IPR000184">
    <property type="entry name" value="Bac_surfAg_D15"/>
</dbReference>
<reference evidence="7" key="2">
    <citation type="submission" date="2011-07" db="EMBL/GenBank/DDBJ databases">
        <authorList>
            <person name="Byrne K."/>
        </authorList>
    </citation>
    <scope>NUCLEOTIDE SEQUENCE</scope>
    <source>
        <strain evidence="7">Type strain:CBS 4309</strain>
    </source>
</reference>
<dbReference type="EMBL" id="HE576758">
    <property type="protein sequence ID" value="CCC71273.1"/>
    <property type="molecule type" value="Genomic_DNA"/>
</dbReference>
<dbReference type="InterPro" id="IPR039910">
    <property type="entry name" value="D15-like"/>
</dbReference>
<name>G0VHF6_NAUCA</name>
<dbReference type="Proteomes" id="UP000001640">
    <property type="component" value="Chromosome 7"/>
</dbReference>
<dbReference type="OMA" id="KHPVARF"/>
<dbReference type="RefSeq" id="XP_003677614.1">
    <property type="nucleotide sequence ID" value="XM_003677566.1"/>
</dbReference>
<evidence type="ECO:0000313" key="7">
    <source>
        <dbReference type="EMBL" id="CCC71262.1"/>
    </source>
</evidence>
<reference key="3">
    <citation type="submission" date="2011-08" db="EMBL/GenBank/DDBJ databases">
        <title>Genome sequence of Naumovozyma castellii.</title>
        <authorList>
            <person name="Gordon J.L."/>
            <person name="Armisen D."/>
            <person name="Proux-Wera E."/>
            <person name="OhEigeartaigh S.S."/>
            <person name="Byrne K.P."/>
            <person name="Wolfe K.H."/>
        </authorList>
    </citation>
    <scope>NUCLEOTIDE SEQUENCE</scope>
    <source>
        <strain>Type strain:CBS 4309</strain>
    </source>
</reference>
<dbReference type="GO" id="GO:0045040">
    <property type="term" value="P:protein insertion into mitochondrial outer membrane"/>
    <property type="evidence" value="ECO:0007669"/>
    <property type="project" value="TreeGrafter"/>
</dbReference>
<dbReference type="Gene3D" id="2.40.160.50">
    <property type="entry name" value="membrane protein fhac: a member of the omp85/tpsb transporter family"/>
    <property type="match status" value="1"/>
</dbReference>
<keyword evidence="4" id="KW-0812">Transmembrane</keyword>
<dbReference type="HOGENOM" id="CLU_014798_3_1_1"/>
<dbReference type="eggNOG" id="KOG2602">
    <property type="taxonomic scope" value="Eukaryota"/>
</dbReference>
<comment type="subcellular location">
    <subcellularLocation>
        <location evidence="1">Mitochondrion outer membrane</location>
        <topology evidence="1">Multi-pass membrane protein</topology>
    </subcellularLocation>
</comment>
<dbReference type="KEGG" id="ncs:NCAS_0G03860"/>
<keyword evidence="3" id="KW-1134">Transmembrane beta strand</keyword>
<evidence type="ECO:0000256" key="1">
    <source>
        <dbReference type="ARBA" id="ARBA00004374"/>
    </source>
</evidence>
<dbReference type="KEGG" id="ncs:NCAS_0G03750"/>
<dbReference type="EMBL" id="HE576758">
    <property type="protein sequence ID" value="CCC71262.1"/>
    <property type="molecule type" value="Genomic_DNA"/>
</dbReference>
<comment type="similarity">
    <text evidence="2">Belongs to the SAM50/omp85 family.</text>
</comment>
<evidence type="ECO:0000256" key="4">
    <source>
        <dbReference type="ARBA" id="ARBA00022692"/>
    </source>
</evidence>
<dbReference type="PANTHER" id="PTHR12815">
    <property type="entry name" value="SORTING AND ASSEMBLY MACHINERY SAMM50 PROTEIN FAMILY MEMBER"/>
    <property type="match status" value="1"/>
</dbReference>
<proteinExistence type="inferred from homology"/>
<dbReference type="Pfam" id="PF01103">
    <property type="entry name" value="Omp85"/>
    <property type="match status" value="1"/>
</dbReference>
<protein>
    <recommendedName>
        <fullName evidence="6">Bacterial surface antigen (D15) domain-containing protein</fullName>
    </recommendedName>
</protein>
<evidence type="ECO:0000256" key="2">
    <source>
        <dbReference type="ARBA" id="ARBA00010913"/>
    </source>
</evidence>
<evidence type="ECO:0000259" key="6">
    <source>
        <dbReference type="Pfam" id="PF01103"/>
    </source>
</evidence>
<dbReference type="AlphaFoldDB" id="G0VHF6"/>
<evidence type="ECO:0000313" key="9">
    <source>
        <dbReference type="Proteomes" id="UP000001640"/>
    </source>
</evidence>